<dbReference type="AlphaFoldDB" id="A0A7Y4KJ77"/>
<protein>
    <submittedName>
        <fullName evidence="1">Uncharacterized protein</fullName>
    </submittedName>
</protein>
<proteinExistence type="predicted"/>
<organism evidence="1 2">
    <name type="scientific">Corallococcus exercitus</name>
    <dbReference type="NCBI Taxonomy" id="2316736"/>
    <lineage>
        <taxon>Bacteria</taxon>
        <taxon>Pseudomonadati</taxon>
        <taxon>Myxococcota</taxon>
        <taxon>Myxococcia</taxon>
        <taxon>Myxococcales</taxon>
        <taxon>Cystobacterineae</taxon>
        <taxon>Myxococcaceae</taxon>
        <taxon>Corallococcus</taxon>
    </lineage>
</organism>
<dbReference type="Proteomes" id="UP000563426">
    <property type="component" value="Unassembled WGS sequence"/>
</dbReference>
<evidence type="ECO:0000313" key="1">
    <source>
        <dbReference type="EMBL" id="NOK34711.1"/>
    </source>
</evidence>
<accession>A0A7Y4KJ77</accession>
<sequence>MEEDRVHPADMANVRQLVTVGLVSLFAVPAIAEEGVEGRVQEFFLGDGAPPQQRGEVQLGTGLEWTRQEGETRFEVPVLGEYGLSDRIQLEAQVALTTPEDPRGLDTAEVGVGLALVNDRRRGFTLSLGMDLEATRDLADDRFRPGFEPYLLAYQDVGPVGFNLQLKAEQLPGVRGLGSELHPDLAAGAVLALGPLRPMVEAGWRDEDGTSTMLLSPGLMARPMKSLEFGVAVPWRLQAGGERDVGVMGMLIWQGGGA</sequence>
<keyword evidence="2" id="KW-1185">Reference proteome</keyword>
<reference evidence="1 2" key="1">
    <citation type="submission" date="2020-05" db="EMBL/GenBank/DDBJ databases">
        <authorList>
            <person name="Whitworth D."/>
        </authorList>
    </citation>
    <scope>NUCLEOTIDE SEQUENCE [LARGE SCALE GENOMIC DNA]</scope>
    <source>
        <strain evidence="1 2">AB043B</strain>
    </source>
</reference>
<name>A0A7Y4KJ77_9BACT</name>
<comment type="caution">
    <text evidence="1">The sequence shown here is derived from an EMBL/GenBank/DDBJ whole genome shotgun (WGS) entry which is preliminary data.</text>
</comment>
<dbReference type="RefSeq" id="WP_171435730.1">
    <property type="nucleotide sequence ID" value="NZ_JABFJV010000080.1"/>
</dbReference>
<gene>
    <name evidence="1" type="ORF">HMI49_16040</name>
</gene>
<dbReference type="EMBL" id="JABFJV010000080">
    <property type="protein sequence ID" value="NOK34711.1"/>
    <property type="molecule type" value="Genomic_DNA"/>
</dbReference>
<evidence type="ECO:0000313" key="2">
    <source>
        <dbReference type="Proteomes" id="UP000563426"/>
    </source>
</evidence>